<feature type="compositionally biased region" description="Basic and acidic residues" evidence="1">
    <location>
        <begin position="62"/>
        <end position="73"/>
    </location>
</feature>
<feature type="non-terminal residue" evidence="2">
    <location>
        <position position="81"/>
    </location>
</feature>
<feature type="compositionally biased region" description="Basic residues" evidence="1">
    <location>
        <begin position="24"/>
        <end position="38"/>
    </location>
</feature>
<evidence type="ECO:0000256" key="1">
    <source>
        <dbReference type="SAM" id="MobiDB-lite"/>
    </source>
</evidence>
<feature type="region of interest" description="Disordered" evidence="1">
    <location>
        <begin position="24"/>
        <end position="81"/>
    </location>
</feature>
<evidence type="ECO:0000313" key="2">
    <source>
        <dbReference type="EMBL" id="CAA9380173.1"/>
    </source>
</evidence>
<reference evidence="2" key="1">
    <citation type="submission" date="2020-02" db="EMBL/GenBank/DDBJ databases">
        <authorList>
            <person name="Meier V. D."/>
        </authorList>
    </citation>
    <scope>NUCLEOTIDE SEQUENCE</scope>
    <source>
        <strain evidence="2">AVDCRST_MAG89</strain>
    </source>
</reference>
<sequence>AQNASLAHAIAGDAVGPVRRVRSRRALHHQARPLRTRGRTVDGSAAGGCDSGVRRRSAGSVRRSERMGADQRGRRARAIHV</sequence>
<name>A0A6J4NB19_9BACT</name>
<proteinExistence type="predicted"/>
<protein>
    <submittedName>
        <fullName evidence="2">Uncharacterized protein</fullName>
    </submittedName>
</protein>
<dbReference type="EMBL" id="CADCTV010001116">
    <property type="protein sequence ID" value="CAA9380173.1"/>
    <property type="molecule type" value="Genomic_DNA"/>
</dbReference>
<accession>A0A6J4NB19</accession>
<gene>
    <name evidence="2" type="ORF">AVDCRST_MAG89-5319</name>
</gene>
<dbReference type="AlphaFoldDB" id="A0A6J4NB19"/>
<feature type="non-terminal residue" evidence="2">
    <location>
        <position position="1"/>
    </location>
</feature>
<organism evidence="2">
    <name type="scientific">uncultured Gemmatimonadota bacterium</name>
    <dbReference type="NCBI Taxonomy" id="203437"/>
    <lineage>
        <taxon>Bacteria</taxon>
        <taxon>Pseudomonadati</taxon>
        <taxon>Gemmatimonadota</taxon>
        <taxon>environmental samples</taxon>
    </lineage>
</organism>